<dbReference type="Gene3D" id="3.10.20.90">
    <property type="entry name" value="Phosphatidylinositol 3-kinase Catalytic Subunit, Chain A, domain 1"/>
    <property type="match status" value="1"/>
</dbReference>
<feature type="domain" description="Ubiquitin-like" evidence="11">
    <location>
        <begin position="2"/>
        <end position="55"/>
    </location>
</feature>
<dbReference type="InterPro" id="IPR029071">
    <property type="entry name" value="Ubiquitin-like_domsf"/>
</dbReference>
<dbReference type="GO" id="GO:0005634">
    <property type="term" value="C:nucleus"/>
    <property type="evidence" value="ECO:0007669"/>
    <property type="project" value="UniProtKB-SubCell"/>
</dbReference>
<dbReference type="STRING" id="1764295.A0A5B8MJ27"/>
<dbReference type="GO" id="GO:0006397">
    <property type="term" value="P:mRNA processing"/>
    <property type="evidence" value="ECO:0007669"/>
    <property type="project" value="UniProtKB-KW"/>
</dbReference>
<evidence type="ECO:0000256" key="8">
    <source>
        <dbReference type="ARBA" id="ARBA00023306"/>
    </source>
</evidence>
<comment type="similarity">
    <text evidence="3">Belongs to the SDE2 family.</text>
</comment>
<sequence length="216" mass="23601">MVQVLVRTLEGKTLAVGVEGSGGDVVERVKECLERRTGVPRGCVRLAALSGRALDKGLVEDGTTLSVVGRLPGGKGGFGALLRSSRSGRETTNFDACRDLQGRRVGGVEAERRLEEWRGREEERELEKVAEKHLREAAKAERRKEEEKVNIQEFREELEEVGEKVADAVRDGLKQASVLAGSKRKEAIRALAAGASTSKRPKRAFGLEDFSDSESD</sequence>
<evidence type="ECO:0000313" key="12">
    <source>
        <dbReference type="EMBL" id="QDZ19352.1"/>
    </source>
</evidence>
<dbReference type="GO" id="GO:0005737">
    <property type="term" value="C:cytoplasm"/>
    <property type="evidence" value="ECO:0007669"/>
    <property type="project" value="UniProtKB-SubCell"/>
</dbReference>
<dbReference type="InterPro" id="IPR000626">
    <property type="entry name" value="Ubiquitin-like_dom"/>
</dbReference>
<keyword evidence="9" id="KW-0175">Coiled coil</keyword>
<evidence type="ECO:0000256" key="7">
    <source>
        <dbReference type="ARBA" id="ARBA00023242"/>
    </source>
</evidence>
<dbReference type="PROSITE" id="PS50053">
    <property type="entry name" value="UBIQUITIN_2"/>
    <property type="match status" value="1"/>
</dbReference>
<feature type="region of interest" description="Disordered" evidence="10">
    <location>
        <begin position="193"/>
        <end position="216"/>
    </location>
</feature>
<dbReference type="PANTHER" id="PTHR12786:SF1">
    <property type="entry name" value="SPLICING REGULATOR SDE2"/>
    <property type="match status" value="1"/>
</dbReference>
<dbReference type="AlphaFoldDB" id="A0A5B8MJ27"/>
<evidence type="ECO:0000313" key="13">
    <source>
        <dbReference type="Proteomes" id="UP000316726"/>
    </source>
</evidence>
<keyword evidence="5" id="KW-0507">mRNA processing</keyword>
<proteinExistence type="inferred from homology"/>
<keyword evidence="13" id="KW-1185">Reference proteome</keyword>
<evidence type="ECO:0000256" key="4">
    <source>
        <dbReference type="ARBA" id="ARBA00022490"/>
    </source>
</evidence>
<comment type="subcellular location">
    <subcellularLocation>
        <location evidence="2">Cytoplasm</location>
    </subcellularLocation>
    <subcellularLocation>
        <location evidence="1">Nucleus</location>
    </subcellularLocation>
</comment>
<dbReference type="InterPro" id="IPR053822">
    <property type="entry name" value="SDE2-like_dom"/>
</dbReference>
<dbReference type="InterPro" id="IPR051421">
    <property type="entry name" value="RNA_Proc_DNA_Dmg_Regulator"/>
</dbReference>
<dbReference type="OrthoDB" id="515008at2759"/>
<dbReference type="SUPFAM" id="SSF54236">
    <property type="entry name" value="Ubiquitin-like"/>
    <property type="match status" value="1"/>
</dbReference>
<evidence type="ECO:0000256" key="1">
    <source>
        <dbReference type="ARBA" id="ARBA00004123"/>
    </source>
</evidence>
<reference evidence="12 13" key="1">
    <citation type="submission" date="2018-07" db="EMBL/GenBank/DDBJ databases">
        <title>The complete nuclear genome of the prasinophyte Chloropicon primus (CCMP1205).</title>
        <authorList>
            <person name="Pombert J.-F."/>
            <person name="Otis C."/>
            <person name="Turmel M."/>
            <person name="Lemieux C."/>
        </authorList>
    </citation>
    <scope>NUCLEOTIDE SEQUENCE [LARGE SCALE GENOMIC DNA]</scope>
    <source>
        <strain evidence="12 13">CCMP1205</strain>
    </source>
</reference>
<gene>
    <name evidence="12" type="ORF">A3770_02p18700</name>
</gene>
<evidence type="ECO:0000256" key="2">
    <source>
        <dbReference type="ARBA" id="ARBA00004496"/>
    </source>
</evidence>
<evidence type="ECO:0000259" key="11">
    <source>
        <dbReference type="PROSITE" id="PS50053"/>
    </source>
</evidence>
<accession>A0A5B8MJ27</accession>
<organism evidence="12 13">
    <name type="scientific">Chloropicon primus</name>
    <dbReference type="NCBI Taxonomy" id="1764295"/>
    <lineage>
        <taxon>Eukaryota</taxon>
        <taxon>Viridiplantae</taxon>
        <taxon>Chlorophyta</taxon>
        <taxon>Chloropicophyceae</taxon>
        <taxon>Chloropicales</taxon>
        <taxon>Chloropicaceae</taxon>
        <taxon>Chloropicon</taxon>
    </lineage>
</organism>
<dbReference type="GO" id="GO:0008380">
    <property type="term" value="P:RNA splicing"/>
    <property type="evidence" value="ECO:0007669"/>
    <property type="project" value="UniProtKB-KW"/>
</dbReference>
<dbReference type="EMBL" id="CP031035">
    <property type="protein sequence ID" value="QDZ19352.1"/>
    <property type="molecule type" value="Genomic_DNA"/>
</dbReference>
<dbReference type="Pfam" id="PF22782">
    <property type="entry name" value="SDE2"/>
    <property type="match status" value="1"/>
</dbReference>
<name>A0A5B8MJ27_9CHLO</name>
<evidence type="ECO:0000256" key="5">
    <source>
        <dbReference type="ARBA" id="ARBA00022664"/>
    </source>
</evidence>
<evidence type="ECO:0000256" key="6">
    <source>
        <dbReference type="ARBA" id="ARBA00023187"/>
    </source>
</evidence>
<keyword evidence="8" id="KW-0131">Cell cycle</keyword>
<keyword evidence="4" id="KW-0963">Cytoplasm</keyword>
<evidence type="ECO:0000256" key="9">
    <source>
        <dbReference type="SAM" id="Coils"/>
    </source>
</evidence>
<feature type="coiled-coil region" evidence="9">
    <location>
        <begin position="123"/>
        <end position="171"/>
    </location>
</feature>
<evidence type="ECO:0000256" key="10">
    <source>
        <dbReference type="SAM" id="MobiDB-lite"/>
    </source>
</evidence>
<keyword evidence="7" id="KW-0539">Nucleus</keyword>
<evidence type="ECO:0000256" key="3">
    <source>
        <dbReference type="ARBA" id="ARBA00008726"/>
    </source>
</evidence>
<dbReference type="PANTHER" id="PTHR12786">
    <property type="entry name" value="SPLICING FACTOR SF3A-RELATED"/>
    <property type="match status" value="1"/>
</dbReference>
<protein>
    <submittedName>
        <fullName evidence="12">Sde2 telomere and silencing domain-containing protein</fullName>
    </submittedName>
</protein>
<dbReference type="Proteomes" id="UP000316726">
    <property type="component" value="Chromosome 2"/>
</dbReference>
<keyword evidence="6" id="KW-0508">mRNA splicing</keyword>